<dbReference type="PANTHER" id="PTHR24320:SF154">
    <property type="entry name" value="OXIDOREDUCTASE, SHORT-CHAIN DEHYDROGENASE_REDUCTASE FAMILY (AFU_ORTHOLOGUE AFUA_2G04560)"/>
    <property type="match status" value="1"/>
</dbReference>
<dbReference type="Gene3D" id="3.40.50.720">
    <property type="entry name" value="NAD(P)-binding Rossmann-like Domain"/>
    <property type="match status" value="1"/>
</dbReference>
<dbReference type="InterPro" id="IPR036291">
    <property type="entry name" value="NAD(P)-bd_dom_sf"/>
</dbReference>
<organism evidence="3 4">
    <name type="scientific">Recurvomyces mirabilis</name>
    <dbReference type="NCBI Taxonomy" id="574656"/>
    <lineage>
        <taxon>Eukaryota</taxon>
        <taxon>Fungi</taxon>
        <taxon>Dikarya</taxon>
        <taxon>Ascomycota</taxon>
        <taxon>Pezizomycotina</taxon>
        <taxon>Dothideomycetes</taxon>
        <taxon>Dothideomycetidae</taxon>
        <taxon>Mycosphaerellales</taxon>
        <taxon>Teratosphaeriaceae</taxon>
        <taxon>Recurvomyces</taxon>
    </lineage>
</organism>
<dbReference type="PRINTS" id="PR00081">
    <property type="entry name" value="GDHRDH"/>
</dbReference>
<dbReference type="SUPFAM" id="SSF51735">
    <property type="entry name" value="NAD(P)-binding Rossmann-fold domains"/>
    <property type="match status" value="1"/>
</dbReference>
<sequence length="316" mass="34360">MAPNSDFSAATDVPSLIGKVILVTGGTAGLGRETVLSFASKQPAHIYFTGRSQPSAEKLVEEVQKKYPEAHITFVPCDLASLKSVQKAARDFLSKVDRLNIVMLNAGVMALPPGLTSDGYEIQFGTNHMGHALLVKLLTPMLEATAESGADVRLVWNTSLGYKGAADYIKNGIVFDKLKTPCKDLSPVLGEWMRYGQSKLANLLYARVYTKHYPSITSVSIHPGVSATGLVTSLSLFQRMFVYATNIGRMVSAEDCASNQQWAATAPLGDGKREVQSGQYYEPVGVKTTPSGEATNDELAEKLWQWTQDELETYTL</sequence>
<dbReference type="PANTHER" id="PTHR24320">
    <property type="entry name" value="RETINOL DEHYDROGENASE"/>
    <property type="match status" value="1"/>
</dbReference>
<keyword evidence="4" id="KW-1185">Reference proteome</keyword>
<dbReference type="Proteomes" id="UP001274830">
    <property type="component" value="Unassembled WGS sequence"/>
</dbReference>
<protein>
    <recommendedName>
        <fullName evidence="5">Oxidoreductase</fullName>
    </recommendedName>
</protein>
<comment type="similarity">
    <text evidence="1">Belongs to the short-chain dehydrogenases/reductases (SDR) family.</text>
</comment>
<gene>
    <name evidence="3" type="ORF">LTR78_003025</name>
</gene>
<dbReference type="InterPro" id="IPR002347">
    <property type="entry name" value="SDR_fam"/>
</dbReference>
<evidence type="ECO:0000256" key="1">
    <source>
        <dbReference type="ARBA" id="ARBA00006484"/>
    </source>
</evidence>
<proteinExistence type="inferred from homology"/>
<name>A0AAE1C3Q7_9PEZI</name>
<keyword evidence="2" id="KW-0560">Oxidoreductase</keyword>
<accession>A0AAE1C3Q7</accession>
<reference evidence="3" key="1">
    <citation type="submission" date="2023-07" db="EMBL/GenBank/DDBJ databases">
        <title>Black Yeasts Isolated from many extreme environments.</title>
        <authorList>
            <person name="Coleine C."/>
            <person name="Stajich J.E."/>
            <person name="Selbmann L."/>
        </authorList>
    </citation>
    <scope>NUCLEOTIDE SEQUENCE</scope>
    <source>
        <strain evidence="3">CCFEE 5485</strain>
    </source>
</reference>
<dbReference type="AlphaFoldDB" id="A0AAE1C3Q7"/>
<dbReference type="Pfam" id="PF00106">
    <property type="entry name" value="adh_short"/>
    <property type="match status" value="1"/>
</dbReference>
<evidence type="ECO:0000313" key="3">
    <source>
        <dbReference type="EMBL" id="KAK3676821.1"/>
    </source>
</evidence>
<evidence type="ECO:0008006" key="5">
    <source>
        <dbReference type="Google" id="ProtNLM"/>
    </source>
</evidence>
<dbReference type="GO" id="GO:0016491">
    <property type="term" value="F:oxidoreductase activity"/>
    <property type="evidence" value="ECO:0007669"/>
    <property type="project" value="UniProtKB-KW"/>
</dbReference>
<evidence type="ECO:0000313" key="4">
    <source>
        <dbReference type="Proteomes" id="UP001274830"/>
    </source>
</evidence>
<comment type="caution">
    <text evidence="3">The sequence shown here is derived from an EMBL/GenBank/DDBJ whole genome shotgun (WGS) entry which is preliminary data.</text>
</comment>
<dbReference type="EMBL" id="JAUTXT010000008">
    <property type="protein sequence ID" value="KAK3676821.1"/>
    <property type="molecule type" value="Genomic_DNA"/>
</dbReference>
<evidence type="ECO:0000256" key="2">
    <source>
        <dbReference type="ARBA" id="ARBA00023002"/>
    </source>
</evidence>